<dbReference type="OrthoDB" id="7872572at2759"/>
<feature type="compositionally biased region" description="Basic and acidic residues" evidence="1">
    <location>
        <begin position="153"/>
        <end position="162"/>
    </location>
</feature>
<dbReference type="EnsemblMetazoa" id="XM_017119246.1">
    <property type="protein sequence ID" value="XP_016974735.1"/>
    <property type="gene ID" value="LOC108041344"/>
</dbReference>
<dbReference type="Proteomes" id="UP001652680">
    <property type="component" value="Unassembled WGS sequence"/>
</dbReference>
<name>A0A6P4E9Q6_DRORH</name>
<evidence type="ECO:0000313" key="2">
    <source>
        <dbReference type="EnsemblMetazoa" id="XP_016974735.1"/>
    </source>
</evidence>
<evidence type="ECO:0000313" key="4">
    <source>
        <dbReference type="RefSeq" id="XP_016974735.1"/>
    </source>
</evidence>
<feature type="region of interest" description="Disordered" evidence="1">
    <location>
        <begin position="181"/>
        <end position="202"/>
    </location>
</feature>
<sequence length="540" mass="60969">MRICVATGSFQQQQQQQQQPARPKKNWLRSIRSVHLPRSKLVEIVPQMQGISAEEGGSLSRSGHLMTLETLSPISQLPSTSKKKPNEEPKELLVCNDCLSNLSEDSTASKVNKVVKEPDFPKSTPFGRLLCIKESSDNVSEWDERLLSPTENQNKENKDTSKLKILPNPSKDELRYSSWILSNDNVPPQNSDNKDIPSEVPKWNKHRSDCIIISSDDEGLPGQTNAAIKKRHKQTATKLRKNVSSKKSRQSTGKYPNADPTGSKDKQDTKGKQIPRLTRINLPPSKDNPIKDTMQSPHHSEDFVFHQNLDNKIAVKTVMPKFLSNLSSSFNCQPSSSNDNTNENPMWLKLSNQWTAPNNNNDFLINENQYNEVAVQQLLPLILQPQNLIEGEDIDLSNDGSHGNPMRNLNRKLERKDTLVNKDIKGKEKLATNTAPKTVWNTDNLCECAMREIQSPEASQTNVESWRSIEAICMRLRDITVPGKVGLLEETPFFEDIFDVLGIQEEQPESNRASQLPIVMKEDASTDSENETVLKFFNQK</sequence>
<accession>A0A6P4E9Q6</accession>
<feature type="compositionally biased region" description="Basic residues" evidence="1">
    <location>
        <begin position="228"/>
        <end position="249"/>
    </location>
</feature>
<organism evidence="4">
    <name type="scientific">Drosophila rhopaloa</name>
    <name type="common">Fruit fly</name>
    <dbReference type="NCBI Taxonomy" id="1041015"/>
    <lineage>
        <taxon>Eukaryota</taxon>
        <taxon>Metazoa</taxon>
        <taxon>Ecdysozoa</taxon>
        <taxon>Arthropoda</taxon>
        <taxon>Hexapoda</taxon>
        <taxon>Insecta</taxon>
        <taxon>Pterygota</taxon>
        <taxon>Neoptera</taxon>
        <taxon>Endopterygota</taxon>
        <taxon>Diptera</taxon>
        <taxon>Brachycera</taxon>
        <taxon>Muscomorpha</taxon>
        <taxon>Ephydroidea</taxon>
        <taxon>Drosophilidae</taxon>
        <taxon>Drosophila</taxon>
        <taxon>Sophophora</taxon>
    </lineage>
</organism>
<keyword evidence="3" id="KW-1185">Reference proteome</keyword>
<protein>
    <submittedName>
        <fullName evidence="4">Uncharacterized protein LOC108041344</fullName>
    </submittedName>
</protein>
<dbReference type="RefSeq" id="XP_016974735.1">
    <property type="nucleotide sequence ID" value="XM_017119246.1"/>
</dbReference>
<feature type="region of interest" description="Disordered" evidence="1">
    <location>
        <begin position="228"/>
        <end position="297"/>
    </location>
</feature>
<feature type="compositionally biased region" description="Polar residues" evidence="1">
    <location>
        <begin position="181"/>
        <end position="191"/>
    </location>
</feature>
<gene>
    <name evidence="4" type="primary">LOC108041344</name>
    <name evidence="2" type="synonym">108041344</name>
</gene>
<evidence type="ECO:0000256" key="1">
    <source>
        <dbReference type="SAM" id="MobiDB-lite"/>
    </source>
</evidence>
<feature type="region of interest" description="Disordered" evidence="1">
    <location>
        <begin position="508"/>
        <end position="532"/>
    </location>
</feature>
<reference evidence="3" key="1">
    <citation type="journal article" date="2021" name="Elife">
        <title>Highly contiguous assemblies of 101 drosophilid genomes.</title>
        <authorList>
            <person name="Kim B.Y."/>
            <person name="Wang J.R."/>
            <person name="Miller D.E."/>
            <person name="Barmina O."/>
            <person name="Delaney E."/>
            <person name="Thompson A."/>
            <person name="Comeault A.A."/>
            <person name="Peede D."/>
            <person name="D'Agostino E.R."/>
            <person name="Pelaez J."/>
            <person name="Aguilar J.M."/>
            <person name="Haji D."/>
            <person name="Matsunaga T."/>
            <person name="Armstrong E.E."/>
            <person name="Zych M."/>
            <person name="Ogawa Y."/>
            <person name="Stamenkovic-Radak M."/>
            <person name="Jelic M."/>
            <person name="Veselinovic M.S."/>
            <person name="Tanaskovic M."/>
            <person name="Eric P."/>
            <person name="Gao J.J."/>
            <person name="Katoh T.K."/>
            <person name="Toda M.J."/>
            <person name="Watabe H."/>
            <person name="Watada M."/>
            <person name="Davis J.S."/>
            <person name="Moyle L.C."/>
            <person name="Manoli G."/>
            <person name="Bertolini E."/>
            <person name="Kostal V."/>
            <person name="Hawley R.S."/>
            <person name="Takahashi A."/>
            <person name="Jones C.D."/>
            <person name="Price D.K."/>
            <person name="Whiteman N."/>
            <person name="Kopp A."/>
            <person name="Matute D.R."/>
            <person name="Petrov D.A."/>
        </authorList>
    </citation>
    <scope>NUCLEOTIDE SEQUENCE [LARGE SCALE GENOMIC DNA]</scope>
</reference>
<dbReference type="AlphaFoldDB" id="A0A6P4E9Q6"/>
<reference evidence="4" key="2">
    <citation type="submission" date="2025-04" db="UniProtKB">
        <authorList>
            <consortium name="RefSeq"/>
        </authorList>
    </citation>
    <scope>IDENTIFICATION</scope>
</reference>
<dbReference type="GeneID" id="108041344"/>
<proteinExistence type="predicted"/>
<feature type="compositionally biased region" description="Basic and acidic residues" evidence="1">
    <location>
        <begin position="262"/>
        <end position="271"/>
    </location>
</feature>
<feature type="region of interest" description="Disordered" evidence="1">
    <location>
        <begin position="144"/>
        <end position="168"/>
    </location>
</feature>
<feature type="region of interest" description="Disordered" evidence="1">
    <location>
        <begin position="7"/>
        <end position="26"/>
    </location>
</feature>
<evidence type="ECO:0000313" key="3">
    <source>
        <dbReference type="Proteomes" id="UP001652680"/>
    </source>
</evidence>
<reference evidence="2" key="3">
    <citation type="submission" date="2025-05" db="UniProtKB">
        <authorList>
            <consortium name="EnsemblMetazoa"/>
        </authorList>
    </citation>
    <scope>IDENTIFICATION</scope>
</reference>